<accession>A0A2H9TQ81</accession>
<feature type="signal peptide" evidence="1">
    <location>
        <begin position="1"/>
        <end position="20"/>
    </location>
</feature>
<dbReference type="AlphaFoldDB" id="A0A2H9TQ81"/>
<organism evidence="2 3">
    <name type="scientific">Paramicrosporidium saccamoebae</name>
    <dbReference type="NCBI Taxonomy" id="1246581"/>
    <lineage>
        <taxon>Eukaryota</taxon>
        <taxon>Fungi</taxon>
        <taxon>Fungi incertae sedis</taxon>
        <taxon>Cryptomycota</taxon>
        <taxon>Cryptomycota incertae sedis</taxon>
        <taxon>Paramicrosporidium</taxon>
    </lineage>
</organism>
<evidence type="ECO:0000313" key="3">
    <source>
        <dbReference type="Proteomes" id="UP000240830"/>
    </source>
</evidence>
<name>A0A2H9TQ81_9FUNG</name>
<evidence type="ECO:0000256" key="1">
    <source>
        <dbReference type="SAM" id="SignalP"/>
    </source>
</evidence>
<dbReference type="Proteomes" id="UP000240830">
    <property type="component" value="Unassembled WGS sequence"/>
</dbReference>
<protein>
    <submittedName>
        <fullName evidence="2">Uncharacterized protein</fullName>
    </submittedName>
</protein>
<comment type="caution">
    <text evidence="2">The sequence shown here is derived from an EMBL/GenBank/DDBJ whole genome shotgun (WGS) entry which is preliminary data.</text>
</comment>
<sequence>MVTLTLGILLATIWIYTVMSKPLSDTTMDFELFPSEHATGTTAVCFSNELTTKDPITLFKSAQGCAPVTVRSALIRLAEGGSVIGLYCGADDSEPAVAISFVVDIHSPVQLDSLTASYVKDNVHVQVRDGICKDMRFEKVDITRPLPQFFILEPSA</sequence>
<evidence type="ECO:0000313" key="2">
    <source>
        <dbReference type="EMBL" id="PJF19911.1"/>
    </source>
</evidence>
<keyword evidence="1" id="KW-0732">Signal</keyword>
<proteinExistence type="predicted"/>
<reference evidence="2 3" key="1">
    <citation type="submission" date="2016-10" db="EMBL/GenBank/DDBJ databases">
        <title>The genome of Paramicrosporidium saccamoebae is the missing link in understanding Cryptomycota and Microsporidia evolution.</title>
        <authorList>
            <person name="Quandt C.A."/>
            <person name="Beaudet D."/>
            <person name="Corsaro D."/>
            <person name="Michel R."/>
            <person name="Corradi N."/>
            <person name="James T."/>
        </authorList>
    </citation>
    <scope>NUCLEOTIDE SEQUENCE [LARGE SCALE GENOMIC DNA]</scope>
    <source>
        <strain evidence="2 3">KSL3</strain>
    </source>
</reference>
<feature type="chain" id="PRO_5014187400" evidence="1">
    <location>
        <begin position="21"/>
        <end position="156"/>
    </location>
</feature>
<keyword evidence="3" id="KW-1185">Reference proteome</keyword>
<gene>
    <name evidence="2" type="ORF">PSACC_00273</name>
</gene>
<dbReference type="EMBL" id="MTSL01000028">
    <property type="protein sequence ID" value="PJF19911.1"/>
    <property type="molecule type" value="Genomic_DNA"/>
</dbReference>